<protein>
    <recommendedName>
        <fullName evidence="1">3'-phosphate/5'-hydroxy nucleic acid ligase</fullName>
        <ecNumber evidence="1">6.5.1.8</ecNumber>
    </recommendedName>
</protein>
<dbReference type="GO" id="GO:0030145">
    <property type="term" value="F:manganese ion binding"/>
    <property type="evidence" value="ECO:0007669"/>
    <property type="project" value="TreeGrafter"/>
</dbReference>
<dbReference type="InterPro" id="IPR052915">
    <property type="entry name" value="RtcB-like"/>
</dbReference>
<dbReference type="Gene3D" id="3.90.1860.10">
    <property type="entry name" value="tRNA-splicing ligase RtcB"/>
    <property type="match status" value="1"/>
</dbReference>
<evidence type="ECO:0000256" key="6">
    <source>
        <dbReference type="ARBA" id="ARBA00023134"/>
    </source>
</evidence>
<dbReference type="EC" id="6.5.1.8" evidence="1"/>
<evidence type="ECO:0000256" key="8">
    <source>
        <dbReference type="ARBA" id="ARBA00047746"/>
    </source>
</evidence>
<dbReference type="InterPro" id="IPR001233">
    <property type="entry name" value="RtcB"/>
</dbReference>
<dbReference type="GO" id="GO:0003909">
    <property type="term" value="F:DNA ligase activity"/>
    <property type="evidence" value="ECO:0007669"/>
    <property type="project" value="TreeGrafter"/>
</dbReference>
<dbReference type="GO" id="GO:0005525">
    <property type="term" value="F:GTP binding"/>
    <property type="evidence" value="ECO:0007669"/>
    <property type="project" value="UniProtKB-KW"/>
</dbReference>
<dbReference type="InterPro" id="IPR036025">
    <property type="entry name" value="RtcB-like_sf"/>
</dbReference>
<dbReference type="RefSeq" id="WP_091641554.1">
    <property type="nucleotide sequence ID" value="NZ_FMHW01000002.1"/>
</dbReference>
<feature type="binding site" evidence="10">
    <location>
        <begin position="272"/>
        <end position="273"/>
    </location>
    <ligand>
        <name>GMP</name>
        <dbReference type="ChEBI" id="CHEBI:58115"/>
    </ligand>
</feature>
<keyword evidence="2 12" id="KW-0436">Ligase</keyword>
<reference evidence="13" key="1">
    <citation type="submission" date="2016-06" db="EMBL/GenBank/DDBJ databases">
        <authorList>
            <person name="Varghese N."/>
            <person name="Submissions Spin"/>
        </authorList>
    </citation>
    <scope>NUCLEOTIDE SEQUENCE [LARGE SCALE GENOMIC DNA]</scope>
    <source>
        <strain evidence="13">DSM 43817</strain>
    </source>
</reference>
<dbReference type="SUPFAM" id="SSF103365">
    <property type="entry name" value="Hypothetical protein PH1602"/>
    <property type="match status" value="1"/>
</dbReference>
<evidence type="ECO:0000313" key="13">
    <source>
        <dbReference type="Proteomes" id="UP000198959"/>
    </source>
</evidence>
<feature type="binding site" evidence="11">
    <location>
        <position position="74"/>
    </location>
    <ligand>
        <name>Mn(2+)</name>
        <dbReference type="ChEBI" id="CHEBI:29035"/>
        <label>1</label>
    </ligand>
</feature>
<evidence type="ECO:0000256" key="9">
    <source>
        <dbReference type="PIRSR" id="PIRSR601233-1"/>
    </source>
</evidence>
<feature type="binding site" evidence="10">
    <location>
        <begin position="304"/>
        <end position="307"/>
    </location>
    <ligand>
        <name>GMP</name>
        <dbReference type="ChEBI" id="CHEBI:58115"/>
    </ligand>
</feature>
<evidence type="ECO:0000256" key="2">
    <source>
        <dbReference type="ARBA" id="ARBA00022598"/>
    </source>
</evidence>
<dbReference type="EMBL" id="FMHW01000002">
    <property type="protein sequence ID" value="SCL24526.1"/>
    <property type="molecule type" value="Genomic_DNA"/>
</dbReference>
<dbReference type="FunFam" id="3.90.1860.10:FF:000003">
    <property type="entry name" value="RNA-splicing ligase RtcB"/>
    <property type="match status" value="1"/>
</dbReference>
<dbReference type="GO" id="GO:0006396">
    <property type="term" value="P:RNA processing"/>
    <property type="evidence" value="ECO:0007669"/>
    <property type="project" value="InterPro"/>
</dbReference>
<dbReference type="PANTHER" id="PTHR43749:SF2">
    <property type="entry name" value="RNA-SPLICING LIGASE RTCB"/>
    <property type="match status" value="1"/>
</dbReference>
<evidence type="ECO:0000256" key="3">
    <source>
        <dbReference type="ARBA" id="ARBA00022723"/>
    </source>
</evidence>
<feature type="binding site" evidence="11">
    <location>
        <position position="184"/>
    </location>
    <ligand>
        <name>Mn(2+)</name>
        <dbReference type="ChEBI" id="CHEBI:29035"/>
        <label>2</label>
    </ligand>
</feature>
<evidence type="ECO:0000256" key="1">
    <source>
        <dbReference type="ARBA" id="ARBA00012726"/>
    </source>
</evidence>
<accession>A0A1C6S4X3</accession>
<keyword evidence="3 11" id="KW-0479">Metal-binding</keyword>
<comment type="catalytic activity">
    <reaction evidence="8">
        <text>a 3'-end 3'-phospho-ribonucleotide-RNA + a 5'-end dephospho-ribonucleoside-RNA + GTP = a ribonucleotidyl-ribonucleotide-RNA + GMP + diphosphate</text>
        <dbReference type="Rhea" id="RHEA:68076"/>
        <dbReference type="Rhea" id="RHEA-COMP:10463"/>
        <dbReference type="Rhea" id="RHEA-COMP:13936"/>
        <dbReference type="Rhea" id="RHEA-COMP:17355"/>
        <dbReference type="ChEBI" id="CHEBI:33019"/>
        <dbReference type="ChEBI" id="CHEBI:37565"/>
        <dbReference type="ChEBI" id="CHEBI:58115"/>
        <dbReference type="ChEBI" id="CHEBI:83062"/>
        <dbReference type="ChEBI" id="CHEBI:138284"/>
        <dbReference type="ChEBI" id="CHEBI:173118"/>
        <dbReference type="EC" id="6.5.1.8"/>
    </reaction>
</comment>
<organism evidence="12 13">
    <name type="scientific">Micromonospora pallida</name>
    <dbReference type="NCBI Taxonomy" id="145854"/>
    <lineage>
        <taxon>Bacteria</taxon>
        <taxon>Bacillati</taxon>
        <taxon>Actinomycetota</taxon>
        <taxon>Actinomycetes</taxon>
        <taxon>Micromonosporales</taxon>
        <taxon>Micromonosporaceae</taxon>
        <taxon>Micromonospora</taxon>
    </lineage>
</organism>
<evidence type="ECO:0000313" key="12">
    <source>
        <dbReference type="EMBL" id="SCL24526.1"/>
    </source>
</evidence>
<evidence type="ECO:0000256" key="10">
    <source>
        <dbReference type="PIRSR" id="PIRSR601233-2"/>
    </source>
</evidence>
<dbReference type="GO" id="GO:0042245">
    <property type="term" value="P:RNA repair"/>
    <property type="evidence" value="ECO:0007669"/>
    <property type="project" value="UniProtKB-KW"/>
</dbReference>
<evidence type="ECO:0000256" key="5">
    <source>
        <dbReference type="ARBA" id="ARBA00022800"/>
    </source>
</evidence>
<feature type="binding site" evidence="11">
    <location>
        <position position="163"/>
    </location>
    <ligand>
        <name>Mn(2+)</name>
        <dbReference type="ChEBI" id="CHEBI:29035"/>
        <label>1</label>
    </ligand>
</feature>
<dbReference type="PANTHER" id="PTHR43749">
    <property type="entry name" value="RNA-SPLICING LIGASE RTCB"/>
    <property type="match status" value="1"/>
</dbReference>
<keyword evidence="13" id="KW-1185">Reference proteome</keyword>
<dbReference type="AlphaFoldDB" id="A0A1C6S4X3"/>
<sequence>MSFTPLPDTRAPVRVWTDPDAIEEQALRQLRNIGALPWVEGVAVMPDVHFGKGATVGSVIAMRQAVSPAAVGVDIGCGMSAVRTSLTASDLPDDLAPLRSAIEAAIPVGFAKHDRMVDPRRLRGLEQGGWDDFWRRFDDLDRRVQQLRDRAQHQMGSLGGGNHFIEVCLEQGGDDEGRVWLMLHSGSRNIGKELAERHMAVARGLPHNADLPDRDLAVFLAGTPEMAAYRRDLWWAQEYARRNRAVMLALLCNVLREHLPQVRYDEPISCHHNYVSEETYDGVEVLVTRKGAIRAGAGDLGIIPGSMGTGSYIVRGRGNPDAYCSASHGAGRRMSRNQAKRTFTTEDLAAQTAGVECRKDPGVVDEIPGAYKDIVEVMAQQKDLVEVFAHLKQVVCVKG</sequence>
<name>A0A1C6S4X3_9ACTN</name>
<dbReference type="STRING" id="145854.GA0074692_1785"/>
<dbReference type="Proteomes" id="UP000198959">
    <property type="component" value="Unassembled WGS sequence"/>
</dbReference>
<dbReference type="Pfam" id="PF01139">
    <property type="entry name" value="RtcB"/>
    <property type="match status" value="1"/>
</dbReference>
<evidence type="ECO:0000256" key="7">
    <source>
        <dbReference type="ARBA" id="ARBA00023211"/>
    </source>
</evidence>
<dbReference type="OrthoDB" id="9802323at2"/>
<keyword evidence="6 10" id="KW-0342">GTP-binding</keyword>
<feature type="binding site" evidence="10">
    <location>
        <begin position="162"/>
        <end position="166"/>
    </location>
    <ligand>
        <name>GMP</name>
        <dbReference type="ChEBI" id="CHEBI:58115"/>
    </ligand>
</feature>
<keyword evidence="5" id="KW-0692">RNA repair</keyword>
<feature type="binding site" evidence="11">
    <location>
        <position position="272"/>
    </location>
    <ligand>
        <name>Mn(2+)</name>
        <dbReference type="ChEBI" id="CHEBI:29035"/>
        <label>2</label>
    </ligand>
</feature>
<feature type="binding site" evidence="10">
    <location>
        <begin position="328"/>
        <end position="331"/>
    </location>
    <ligand>
        <name>GMP</name>
        <dbReference type="ChEBI" id="CHEBI:58115"/>
    </ligand>
</feature>
<dbReference type="GO" id="GO:0170057">
    <property type="term" value="F:RNA ligase (GTP) activity"/>
    <property type="evidence" value="ECO:0007669"/>
    <property type="project" value="UniProtKB-EC"/>
</dbReference>
<keyword evidence="7 11" id="KW-0464">Manganese</keyword>
<feature type="binding site" evidence="10">
    <location>
        <position position="311"/>
    </location>
    <ligand>
        <name>GMP</name>
        <dbReference type="ChEBI" id="CHEBI:58115"/>
    </ligand>
</feature>
<keyword evidence="4 10" id="KW-0547">Nucleotide-binding</keyword>
<evidence type="ECO:0000256" key="4">
    <source>
        <dbReference type="ARBA" id="ARBA00022741"/>
    </source>
</evidence>
<evidence type="ECO:0000256" key="11">
    <source>
        <dbReference type="PIRSR" id="PIRSR601233-3"/>
    </source>
</evidence>
<feature type="active site" description="GMP-histidine intermediate" evidence="9">
    <location>
        <position position="328"/>
    </location>
</feature>
<feature type="binding site" evidence="10">
    <location>
        <position position="398"/>
    </location>
    <ligand>
        <name>GMP</name>
        <dbReference type="ChEBI" id="CHEBI:58115"/>
    </ligand>
</feature>
<proteinExistence type="predicted"/>
<gene>
    <name evidence="12" type="ORF">GA0074692_1785</name>
</gene>
<dbReference type="GO" id="GO:0006281">
    <property type="term" value="P:DNA repair"/>
    <property type="evidence" value="ECO:0007669"/>
    <property type="project" value="TreeGrafter"/>
</dbReference>
<comment type="cofactor">
    <cofactor evidence="11">
        <name>Mn(2+)</name>
        <dbReference type="ChEBI" id="CHEBI:29035"/>
    </cofactor>
    <text evidence="11">Binds 2 manganese ions per subunit.</text>
</comment>